<proteinExistence type="predicted"/>
<dbReference type="EMBL" id="CAEKDK010000007">
    <property type="protein sequence ID" value="CAB4286405.1"/>
    <property type="molecule type" value="Genomic_DNA"/>
</dbReference>
<dbReference type="AlphaFoldDB" id="A0A6J5VG29"/>
<dbReference type="Pfam" id="PF14392">
    <property type="entry name" value="zf-CCHC_4"/>
    <property type="match status" value="1"/>
</dbReference>
<feature type="domain" description="Zinc knuckle CX2CX4HX4C" evidence="1">
    <location>
        <begin position="8"/>
        <end position="41"/>
    </location>
</feature>
<dbReference type="InterPro" id="IPR025836">
    <property type="entry name" value="Zn_knuckle_CX2CX4HX4C"/>
</dbReference>
<sequence length="253" mass="27338">MQGAFVEFPEVGSIWVSFLYEYLPKYCFLCGCLGHPSRVCLDKVGECSPQRGGVETFYAFAGLEAVEDMRGRPLKSVLCRAAHGSPNSGSWRPHEQHAPENGLSLAETIRKQRELDARRKQVLAQAWDAGLIGSGGVIHGAMAATASTSVSIAVAEPFEPEVSPLVVEAPSFLCGADPLCPKPPHRDQSLRSCGKRGRVDFEPRVAGIETGVSSTETGLGDEVVGDSRKRRLLFLEDSEQIVETGIDLSPWSP</sequence>
<protein>
    <recommendedName>
        <fullName evidence="1">Zinc knuckle CX2CX4HX4C domain-containing protein</fullName>
    </recommendedName>
</protein>
<reference evidence="2 3" key="1">
    <citation type="submission" date="2020-05" db="EMBL/GenBank/DDBJ databases">
        <authorList>
            <person name="Campoy J."/>
            <person name="Schneeberger K."/>
            <person name="Spophaly S."/>
        </authorList>
    </citation>
    <scope>NUCLEOTIDE SEQUENCE [LARGE SCALE GENOMIC DNA]</scope>
    <source>
        <strain evidence="2">PruArmRojPasFocal</strain>
    </source>
</reference>
<organism evidence="2 3">
    <name type="scientific">Prunus armeniaca</name>
    <name type="common">Apricot</name>
    <name type="synonym">Armeniaca vulgaris</name>
    <dbReference type="NCBI Taxonomy" id="36596"/>
    <lineage>
        <taxon>Eukaryota</taxon>
        <taxon>Viridiplantae</taxon>
        <taxon>Streptophyta</taxon>
        <taxon>Embryophyta</taxon>
        <taxon>Tracheophyta</taxon>
        <taxon>Spermatophyta</taxon>
        <taxon>Magnoliopsida</taxon>
        <taxon>eudicotyledons</taxon>
        <taxon>Gunneridae</taxon>
        <taxon>Pentapetalae</taxon>
        <taxon>rosids</taxon>
        <taxon>fabids</taxon>
        <taxon>Rosales</taxon>
        <taxon>Rosaceae</taxon>
        <taxon>Amygdaloideae</taxon>
        <taxon>Amygdaleae</taxon>
        <taxon>Prunus</taxon>
    </lineage>
</organism>
<evidence type="ECO:0000313" key="3">
    <source>
        <dbReference type="Proteomes" id="UP000507222"/>
    </source>
</evidence>
<gene>
    <name evidence="2" type="ORF">CURHAP_LOCUS43615</name>
</gene>
<accession>A0A6J5VG29</accession>
<evidence type="ECO:0000313" key="2">
    <source>
        <dbReference type="EMBL" id="CAB4286405.1"/>
    </source>
</evidence>
<dbReference type="Proteomes" id="UP000507222">
    <property type="component" value="Unassembled WGS sequence"/>
</dbReference>
<name>A0A6J5VG29_PRUAR</name>
<evidence type="ECO:0000259" key="1">
    <source>
        <dbReference type="Pfam" id="PF14392"/>
    </source>
</evidence>